<dbReference type="InterPro" id="IPR000073">
    <property type="entry name" value="AB_hydrolase_1"/>
</dbReference>
<dbReference type="HOGENOM" id="CLU_048444_1_0_1"/>
<dbReference type="RefSeq" id="XP_007295818.1">
    <property type="nucleotide sequence ID" value="XM_007295756.1"/>
</dbReference>
<keyword evidence="3" id="KW-1185">Reference proteome</keyword>
<dbReference type="KEGG" id="mbe:MBM_07929"/>
<dbReference type="PANTHER" id="PTHR47381:SF3">
    <property type="entry name" value="ALPHA_BETA-HYDROLASES SUPERFAMILY PROTEIN"/>
    <property type="match status" value="1"/>
</dbReference>
<dbReference type="OMA" id="APVTCLW"/>
<evidence type="ECO:0000259" key="1">
    <source>
        <dbReference type="Pfam" id="PF12697"/>
    </source>
</evidence>
<proteinExistence type="predicted"/>
<evidence type="ECO:0000313" key="3">
    <source>
        <dbReference type="Proteomes" id="UP000006753"/>
    </source>
</evidence>
<protein>
    <recommendedName>
        <fullName evidence="1">AB hydrolase-1 domain-containing protein</fullName>
    </recommendedName>
</protein>
<dbReference type="OrthoDB" id="2152248at2759"/>
<dbReference type="PANTHER" id="PTHR47381">
    <property type="entry name" value="ALPHA/BETA-HYDROLASES SUPERFAMILY PROTEIN"/>
    <property type="match status" value="1"/>
</dbReference>
<dbReference type="InParanoid" id="K1WYN7"/>
<dbReference type="SUPFAM" id="SSF53474">
    <property type="entry name" value="alpha/beta-Hydrolases"/>
    <property type="match status" value="1"/>
</dbReference>
<dbReference type="AlphaFoldDB" id="K1WYN7"/>
<accession>K1WYN7</accession>
<reference evidence="2 3" key="1">
    <citation type="journal article" date="2012" name="BMC Genomics">
        <title>Sequencing the genome of Marssonina brunnea reveals fungus-poplar co-evolution.</title>
        <authorList>
            <person name="Zhu S."/>
            <person name="Cao Y.-Z."/>
            <person name="Jiang C."/>
            <person name="Tan B.-Y."/>
            <person name="Wang Z."/>
            <person name="Feng S."/>
            <person name="Zhang L."/>
            <person name="Su X.-H."/>
            <person name="Brejova B."/>
            <person name="Vinar T."/>
            <person name="Xu M."/>
            <person name="Wang M.-X."/>
            <person name="Zhang S.-G."/>
            <person name="Huang M.-R."/>
            <person name="Wu R."/>
            <person name="Zhou Y."/>
        </authorList>
    </citation>
    <scope>NUCLEOTIDE SEQUENCE [LARGE SCALE GENOMIC DNA]</scope>
    <source>
        <strain evidence="2 3">MB_m1</strain>
    </source>
</reference>
<dbReference type="EMBL" id="JH921448">
    <property type="protein sequence ID" value="EKD13728.1"/>
    <property type="molecule type" value="Genomic_DNA"/>
</dbReference>
<gene>
    <name evidence="2" type="ORF">MBM_07929</name>
</gene>
<dbReference type="InterPro" id="IPR029058">
    <property type="entry name" value="AB_hydrolase_fold"/>
</dbReference>
<evidence type="ECO:0000313" key="2">
    <source>
        <dbReference type="EMBL" id="EKD13728.1"/>
    </source>
</evidence>
<dbReference type="eggNOG" id="ENOG502S342">
    <property type="taxonomic scope" value="Eukaryota"/>
</dbReference>
<feature type="domain" description="AB hydrolase-1" evidence="1">
    <location>
        <begin position="86"/>
        <end position="330"/>
    </location>
</feature>
<organism evidence="2 3">
    <name type="scientific">Marssonina brunnea f. sp. multigermtubi (strain MB_m1)</name>
    <name type="common">Marssonina leaf spot fungus</name>
    <dbReference type="NCBI Taxonomy" id="1072389"/>
    <lineage>
        <taxon>Eukaryota</taxon>
        <taxon>Fungi</taxon>
        <taxon>Dikarya</taxon>
        <taxon>Ascomycota</taxon>
        <taxon>Pezizomycotina</taxon>
        <taxon>Leotiomycetes</taxon>
        <taxon>Helotiales</taxon>
        <taxon>Drepanopezizaceae</taxon>
        <taxon>Drepanopeziza</taxon>
    </lineage>
</organism>
<sequence>MATPTPLSETSSALPVSSKAFAIAGITTVVYGLSELPPNQTSITCLWLLHPRLQTKDIMAAVASSCINDWNSHPSSDQQAKVGLIAVAFDQRNHGSRLLNSSSNEAWREGNVTHAQDMFSIFHGTAMDTSLLIDHLGSYIFNGPNDPPINQNIVLGISLGGHAAWQVLFNDPRVTAGVIIIGCPDYMSMMTDRARLSKLPTYTTSSPPGSAFLGSPDFPTALITSVSKSDPRGLLFGTFPIPTPSPAPSPAEQARLGPLLDARIRNKKILVCSGAADKLVPYHCSQPFLDFLKAATEPDAGWYRDGGVSLDDRVYEGVGHAYSEDMAMDVVRFVSEFLARGGGEEGSDSKL</sequence>
<dbReference type="Pfam" id="PF12697">
    <property type="entry name" value="Abhydrolase_6"/>
    <property type="match status" value="1"/>
</dbReference>
<dbReference type="Gene3D" id="3.40.50.1820">
    <property type="entry name" value="alpha/beta hydrolase"/>
    <property type="match status" value="1"/>
</dbReference>
<dbReference type="Proteomes" id="UP000006753">
    <property type="component" value="Unassembled WGS sequence"/>
</dbReference>
<name>K1WYN7_MARBU</name>
<dbReference type="GeneID" id="18763864"/>